<evidence type="ECO:0000256" key="3">
    <source>
        <dbReference type="ARBA" id="ARBA00022741"/>
    </source>
</evidence>
<evidence type="ECO:0000256" key="5">
    <source>
        <dbReference type="ARBA" id="ARBA00022989"/>
    </source>
</evidence>
<gene>
    <name evidence="10" type="ORF">NSA23_14020</name>
</gene>
<sequence length="609" mass="69886">MDIKNALKIFKHTLIILWNSSKSSFILLFIFSMLSGLPAIFNAYLGKQLIDTIVNIIQNRNMVITPLITIGVMYLAVYLIENLIVSITQYVNEIYSSYINKYISIELLEALNSMEMEDVENTKIHNELEKANNESTIRSMNILNQLIQLLKNSTTLLGMITMLLSFNILIVIILIFSTIPLIMLNYKNMNKLYEVYNKRFEKVRFATYIRSLSVETENFKEIKIFNNLRYLKSIILNILNKNIREDKRIKRVLIVKSFIIESIDIIISFVIKGYIIIKGILHYNSVGKITMNIKIVTNIKDSLGNILSIASSMYEDCLYLQGLNNIKQIKNKREQQNKGKIYLGEKDTISRIELINVSFKYPGSNEYVLKDINICFKKGVTYSLVGLNGSGKTTLVKLILGLYAPQEGKILINGIEINEYDKISLFKKMSVVFQDYVKYPLTIRENIGLGDISKVNDINSIVESAKLTGAHKFIHKLPNEYEETLRKGWKDNIDLSEGQWQKIAISRATLRKCEILVLDEPTSSLDPESEYEIFNTIKSFRGNGINILITHRFTNISLADIIIVLEDGLVKEKGTHKELLEENGVYSKLYNIQQEMLLNPQKLVSDQSI</sequence>
<dbReference type="RefSeq" id="WP_257490646.1">
    <property type="nucleotide sequence ID" value="NZ_JANJZL010000013.1"/>
</dbReference>
<name>A0A9X2S636_9FIRM</name>
<keyword evidence="11" id="KW-1185">Reference proteome</keyword>
<feature type="transmembrane region" description="Helical" evidence="7">
    <location>
        <begin position="25"/>
        <end position="46"/>
    </location>
</feature>
<dbReference type="InterPro" id="IPR003439">
    <property type="entry name" value="ABC_transporter-like_ATP-bd"/>
</dbReference>
<evidence type="ECO:0000313" key="11">
    <source>
        <dbReference type="Proteomes" id="UP001142078"/>
    </source>
</evidence>
<evidence type="ECO:0000256" key="6">
    <source>
        <dbReference type="ARBA" id="ARBA00023136"/>
    </source>
</evidence>
<dbReference type="PROSITE" id="PS50893">
    <property type="entry name" value="ABC_TRANSPORTER_2"/>
    <property type="match status" value="1"/>
</dbReference>
<feature type="domain" description="ABC transporter" evidence="8">
    <location>
        <begin position="352"/>
        <end position="592"/>
    </location>
</feature>
<evidence type="ECO:0000259" key="9">
    <source>
        <dbReference type="PROSITE" id="PS50929"/>
    </source>
</evidence>
<proteinExistence type="predicted"/>
<dbReference type="InterPro" id="IPR003593">
    <property type="entry name" value="AAA+_ATPase"/>
</dbReference>
<dbReference type="EMBL" id="JANJZL010000013">
    <property type="protein sequence ID" value="MCR2045223.1"/>
    <property type="molecule type" value="Genomic_DNA"/>
</dbReference>
<dbReference type="InterPro" id="IPR011527">
    <property type="entry name" value="ABC1_TM_dom"/>
</dbReference>
<dbReference type="InterPro" id="IPR039421">
    <property type="entry name" value="Type_1_exporter"/>
</dbReference>
<dbReference type="PANTHER" id="PTHR43394:SF1">
    <property type="entry name" value="ATP-BINDING CASSETTE SUB-FAMILY B MEMBER 10, MITOCHONDRIAL"/>
    <property type="match status" value="1"/>
</dbReference>
<comment type="caution">
    <text evidence="10">The sequence shown here is derived from an EMBL/GenBank/DDBJ whole genome shotgun (WGS) entry which is preliminary data.</text>
</comment>
<dbReference type="Gene3D" id="1.20.1560.10">
    <property type="entry name" value="ABC transporter type 1, transmembrane domain"/>
    <property type="match status" value="1"/>
</dbReference>
<evidence type="ECO:0000256" key="4">
    <source>
        <dbReference type="ARBA" id="ARBA00022840"/>
    </source>
</evidence>
<dbReference type="AlphaFoldDB" id="A0A9X2S636"/>
<evidence type="ECO:0000259" key="8">
    <source>
        <dbReference type="PROSITE" id="PS50893"/>
    </source>
</evidence>
<feature type="transmembrane region" description="Helical" evidence="7">
    <location>
        <begin position="156"/>
        <end position="184"/>
    </location>
</feature>
<keyword evidence="4 10" id="KW-0067">ATP-binding</keyword>
<dbReference type="SUPFAM" id="SSF90123">
    <property type="entry name" value="ABC transporter transmembrane region"/>
    <property type="match status" value="1"/>
</dbReference>
<dbReference type="PANTHER" id="PTHR43394">
    <property type="entry name" value="ATP-DEPENDENT PERMEASE MDL1, MITOCHONDRIAL"/>
    <property type="match status" value="1"/>
</dbReference>
<dbReference type="Gene3D" id="3.40.50.300">
    <property type="entry name" value="P-loop containing nucleotide triphosphate hydrolases"/>
    <property type="match status" value="1"/>
</dbReference>
<evidence type="ECO:0000256" key="1">
    <source>
        <dbReference type="ARBA" id="ARBA00004651"/>
    </source>
</evidence>
<dbReference type="GO" id="GO:0015421">
    <property type="term" value="F:ABC-type oligopeptide transporter activity"/>
    <property type="evidence" value="ECO:0007669"/>
    <property type="project" value="TreeGrafter"/>
</dbReference>
<comment type="subcellular location">
    <subcellularLocation>
        <location evidence="1">Cell membrane</location>
        <topology evidence="1">Multi-pass membrane protein</topology>
    </subcellularLocation>
</comment>
<accession>A0A9X2S636</accession>
<dbReference type="Proteomes" id="UP001142078">
    <property type="component" value="Unassembled WGS sequence"/>
</dbReference>
<dbReference type="GO" id="GO:0016887">
    <property type="term" value="F:ATP hydrolysis activity"/>
    <property type="evidence" value="ECO:0007669"/>
    <property type="project" value="InterPro"/>
</dbReference>
<keyword evidence="2 7" id="KW-0812">Transmembrane</keyword>
<keyword evidence="6 7" id="KW-0472">Membrane</keyword>
<dbReference type="PROSITE" id="PS50929">
    <property type="entry name" value="ABC_TM1F"/>
    <property type="match status" value="1"/>
</dbReference>
<protein>
    <submittedName>
        <fullName evidence="10">ABC transporter ATP-binding protein/permease</fullName>
    </submittedName>
</protein>
<feature type="domain" description="ABC transmembrane type-1" evidence="9">
    <location>
        <begin position="26"/>
        <end position="252"/>
    </location>
</feature>
<dbReference type="Pfam" id="PF00005">
    <property type="entry name" value="ABC_tran"/>
    <property type="match status" value="1"/>
</dbReference>
<evidence type="ECO:0000256" key="2">
    <source>
        <dbReference type="ARBA" id="ARBA00022692"/>
    </source>
</evidence>
<reference evidence="10" key="1">
    <citation type="submission" date="2022-07" db="EMBL/GenBank/DDBJ databases">
        <title>Enhanced cultured diversity of the mouse gut microbiota enables custom-made synthetic communities.</title>
        <authorList>
            <person name="Afrizal A."/>
        </authorList>
    </citation>
    <scope>NUCLEOTIDE SEQUENCE</scope>
    <source>
        <strain evidence="10">DSM 29482</strain>
    </source>
</reference>
<dbReference type="SMART" id="SM00382">
    <property type="entry name" value="AAA"/>
    <property type="match status" value="1"/>
</dbReference>
<dbReference type="InterPro" id="IPR027417">
    <property type="entry name" value="P-loop_NTPase"/>
</dbReference>
<keyword evidence="5 7" id="KW-1133">Transmembrane helix</keyword>
<feature type="transmembrane region" description="Helical" evidence="7">
    <location>
        <begin position="253"/>
        <end position="277"/>
    </location>
</feature>
<feature type="transmembrane region" description="Helical" evidence="7">
    <location>
        <begin position="67"/>
        <end position="91"/>
    </location>
</feature>
<evidence type="ECO:0000256" key="7">
    <source>
        <dbReference type="SAM" id="Phobius"/>
    </source>
</evidence>
<organism evidence="10 11">
    <name type="scientific">Anaerosalibacter massiliensis</name>
    <dbReference type="NCBI Taxonomy" id="1347392"/>
    <lineage>
        <taxon>Bacteria</taxon>
        <taxon>Bacillati</taxon>
        <taxon>Bacillota</taxon>
        <taxon>Tissierellia</taxon>
        <taxon>Tissierellales</taxon>
        <taxon>Sporanaerobacteraceae</taxon>
        <taxon>Anaerosalibacter</taxon>
    </lineage>
</organism>
<dbReference type="GO" id="GO:0005524">
    <property type="term" value="F:ATP binding"/>
    <property type="evidence" value="ECO:0007669"/>
    <property type="project" value="UniProtKB-KW"/>
</dbReference>
<evidence type="ECO:0000313" key="10">
    <source>
        <dbReference type="EMBL" id="MCR2045223.1"/>
    </source>
</evidence>
<dbReference type="InterPro" id="IPR036640">
    <property type="entry name" value="ABC1_TM_sf"/>
</dbReference>
<keyword evidence="3" id="KW-0547">Nucleotide-binding</keyword>
<dbReference type="GO" id="GO:0005886">
    <property type="term" value="C:plasma membrane"/>
    <property type="evidence" value="ECO:0007669"/>
    <property type="project" value="UniProtKB-SubCell"/>
</dbReference>
<dbReference type="SUPFAM" id="SSF52540">
    <property type="entry name" value="P-loop containing nucleoside triphosphate hydrolases"/>
    <property type="match status" value="1"/>
</dbReference>